<comment type="caution">
    <text evidence="4">The sequence shown here is derived from an EMBL/GenBank/DDBJ whole genome shotgun (WGS) entry which is preliminary data.</text>
</comment>
<dbReference type="AlphaFoldDB" id="A0ABD0LT76"/>
<feature type="signal peptide" evidence="2">
    <location>
        <begin position="1"/>
        <end position="19"/>
    </location>
</feature>
<dbReference type="InterPro" id="IPR003305">
    <property type="entry name" value="CenC_carb-bd"/>
</dbReference>
<accession>A0ABD0LT76</accession>
<feature type="domain" description="CBM-cenC" evidence="3">
    <location>
        <begin position="21"/>
        <end position="141"/>
    </location>
</feature>
<evidence type="ECO:0000313" key="4">
    <source>
        <dbReference type="EMBL" id="KAK7502820.1"/>
    </source>
</evidence>
<dbReference type="InterPro" id="IPR044846">
    <property type="entry name" value="GH10"/>
</dbReference>
<gene>
    <name evidence="4" type="ORF">BaRGS_00006070</name>
</gene>
<keyword evidence="2" id="KW-0732">Signal</keyword>
<evidence type="ECO:0000259" key="3">
    <source>
        <dbReference type="Pfam" id="PF02018"/>
    </source>
</evidence>
<dbReference type="EMBL" id="JACVVK020000024">
    <property type="protein sequence ID" value="KAK7502820.1"/>
    <property type="molecule type" value="Genomic_DNA"/>
</dbReference>
<protein>
    <recommendedName>
        <fullName evidence="3">CBM-cenC domain-containing protein</fullName>
    </recommendedName>
</protein>
<evidence type="ECO:0000313" key="5">
    <source>
        <dbReference type="Proteomes" id="UP001519460"/>
    </source>
</evidence>
<proteinExistence type="predicted"/>
<dbReference type="GO" id="GO:0016787">
    <property type="term" value="F:hydrolase activity"/>
    <property type="evidence" value="ECO:0007669"/>
    <property type="project" value="UniProtKB-KW"/>
</dbReference>
<dbReference type="InterPro" id="IPR008979">
    <property type="entry name" value="Galactose-bd-like_sf"/>
</dbReference>
<dbReference type="PANTHER" id="PTHR31490">
    <property type="entry name" value="GLYCOSYL HYDROLASE"/>
    <property type="match status" value="1"/>
</dbReference>
<dbReference type="PANTHER" id="PTHR31490:SF1">
    <property type="entry name" value="ENDO-1,4-BETA-XYLANASE 1"/>
    <property type="match status" value="1"/>
</dbReference>
<keyword evidence="1" id="KW-0378">Hydrolase</keyword>
<reference evidence="4 5" key="1">
    <citation type="journal article" date="2023" name="Sci. Data">
        <title>Genome assembly of the Korean intertidal mud-creeper Batillaria attramentaria.</title>
        <authorList>
            <person name="Patra A.K."/>
            <person name="Ho P.T."/>
            <person name="Jun S."/>
            <person name="Lee S.J."/>
            <person name="Kim Y."/>
            <person name="Won Y.J."/>
        </authorList>
    </citation>
    <scope>NUCLEOTIDE SEQUENCE [LARGE SCALE GENOMIC DNA]</scope>
    <source>
        <strain evidence="4">Wonlab-2016</strain>
    </source>
</reference>
<dbReference type="Proteomes" id="UP001519460">
    <property type="component" value="Unassembled WGS sequence"/>
</dbReference>
<name>A0ABD0LT76_9CAEN</name>
<keyword evidence="5" id="KW-1185">Reference proteome</keyword>
<feature type="chain" id="PRO_5044878455" description="CBM-cenC domain-containing protein" evidence="2">
    <location>
        <begin position="20"/>
        <end position="256"/>
    </location>
</feature>
<evidence type="ECO:0000256" key="1">
    <source>
        <dbReference type="ARBA" id="ARBA00022801"/>
    </source>
</evidence>
<sequence length="256" mass="28582">MGTAFRIVVYFSVIACALAADLLRNGGVESLDGWNHCWNFDCELIPADESRFGSHSLRTRHRTQSWQGPAQDIHTTPGRNYRVESWVKLLNDKPGKLGQNVELEVSFEFSDGSHTYMNAALRPLVTTADGWIFLQGDFPSPERRALSQERNFAAATKATFYYQGPEPGVDFAVDLASITEIPHASDNDWRRQTDSVIDRIRKNDIHLRVTTASGIDPAQVKIQASTLSSAEGCMHVLSLKSRSILTSLKTQCNIHF</sequence>
<organism evidence="4 5">
    <name type="scientific">Batillaria attramentaria</name>
    <dbReference type="NCBI Taxonomy" id="370345"/>
    <lineage>
        <taxon>Eukaryota</taxon>
        <taxon>Metazoa</taxon>
        <taxon>Spiralia</taxon>
        <taxon>Lophotrochozoa</taxon>
        <taxon>Mollusca</taxon>
        <taxon>Gastropoda</taxon>
        <taxon>Caenogastropoda</taxon>
        <taxon>Sorbeoconcha</taxon>
        <taxon>Cerithioidea</taxon>
        <taxon>Batillariidae</taxon>
        <taxon>Batillaria</taxon>
    </lineage>
</organism>
<dbReference type="SUPFAM" id="SSF49785">
    <property type="entry name" value="Galactose-binding domain-like"/>
    <property type="match status" value="1"/>
</dbReference>
<dbReference type="Pfam" id="PF02018">
    <property type="entry name" value="CBM_4_9"/>
    <property type="match status" value="1"/>
</dbReference>
<evidence type="ECO:0000256" key="2">
    <source>
        <dbReference type="SAM" id="SignalP"/>
    </source>
</evidence>
<dbReference type="Gene3D" id="2.60.120.260">
    <property type="entry name" value="Galactose-binding domain-like"/>
    <property type="match status" value="1"/>
</dbReference>